<dbReference type="Pfam" id="PF00561">
    <property type="entry name" value="Abhydrolase_1"/>
    <property type="match status" value="1"/>
</dbReference>
<dbReference type="AlphaFoldDB" id="A0A1B0GMJ2"/>
<protein>
    <recommendedName>
        <fullName evidence="11">Partial AB-hydrolase lipase domain-containing protein</fullName>
    </recommendedName>
</protein>
<evidence type="ECO:0000313" key="10">
    <source>
        <dbReference type="Proteomes" id="UP000092462"/>
    </source>
</evidence>
<dbReference type="VEuPathDB" id="VectorBase:PPAPM1_008740"/>
<dbReference type="InterPro" id="IPR000073">
    <property type="entry name" value="AB_hydrolase_1"/>
</dbReference>
<accession>A0A1B0GMJ2</accession>
<keyword evidence="10" id="KW-1185">Reference proteome</keyword>
<evidence type="ECO:0000259" key="8">
    <source>
        <dbReference type="Pfam" id="PF04083"/>
    </source>
</evidence>
<comment type="similarity">
    <text evidence="1">Belongs to the AB hydrolase superfamily. Lipase family.</text>
</comment>
<dbReference type="EMBL" id="AJVK01024588">
    <property type="status" value="NOT_ANNOTATED_CDS"/>
    <property type="molecule type" value="Genomic_DNA"/>
</dbReference>
<feature type="domain" description="AB hydrolase-1" evidence="7">
    <location>
        <begin position="384"/>
        <end position="671"/>
    </location>
</feature>
<evidence type="ECO:0000256" key="2">
    <source>
        <dbReference type="ARBA" id="ARBA00022729"/>
    </source>
</evidence>
<dbReference type="Pfam" id="PF04083">
    <property type="entry name" value="Abhydro_lipase"/>
    <property type="match status" value="1"/>
</dbReference>
<evidence type="ECO:0000259" key="7">
    <source>
        <dbReference type="Pfam" id="PF00561"/>
    </source>
</evidence>
<dbReference type="FunFam" id="3.40.50.1820:FF:000021">
    <property type="entry name" value="Lipase"/>
    <property type="match status" value="2"/>
</dbReference>
<reference evidence="9" key="1">
    <citation type="submission" date="2022-08" db="UniProtKB">
        <authorList>
            <consortium name="EnsemblMetazoa"/>
        </authorList>
    </citation>
    <scope>IDENTIFICATION</scope>
    <source>
        <strain evidence="9">Israel</strain>
    </source>
</reference>
<keyword evidence="5" id="KW-0443">Lipid metabolism</keyword>
<dbReference type="PANTHER" id="PTHR11005">
    <property type="entry name" value="LYSOSOMAL ACID LIPASE-RELATED"/>
    <property type="match status" value="1"/>
</dbReference>
<dbReference type="EMBL" id="AJVK01024586">
    <property type="status" value="NOT_ANNOTATED_CDS"/>
    <property type="molecule type" value="Genomic_DNA"/>
</dbReference>
<evidence type="ECO:0008006" key="11">
    <source>
        <dbReference type="Google" id="ProtNLM"/>
    </source>
</evidence>
<evidence type="ECO:0000256" key="1">
    <source>
        <dbReference type="ARBA" id="ARBA00010701"/>
    </source>
</evidence>
<evidence type="ECO:0000256" key="3">
    <source>
        <dbReference type="ARBA" id="ARBA00022801"/>
    </source>
</evidence>
<dbReference type="GO" id="GO:0016042">
    <property type="term" value="P:lipid catabolic process"/>
    <property type="evidence" value="ECO:0007669"/>
    <property type="project" value="UniProtKB-KW"/>
</dbReference>
<keyword evidence="2" id="KW-0732">Signal</keyword>
<sequence length="728" mass="82538">PELVSETGYPVETHVVKTEDRYILTLHRIPHGKNPDNTKRPVAFLQHGLFCSSADWVVIGPERALAYQLVDRGYDVWMGNTRGNTYTRHHETLDPHSEDFWDFSWHEVGLYDLTAMLDYVLVKTGSEKLHYIGHSQGMTSLLVLLSILTDYNNHFLSVSALSPIAYMYHSKSPFMRSLALLELPGEVLTGILGNGEFLLSSQMIQSAGSLACMNKSPFQEVCANILFLIGGYDCDQLNRTELPVIMSHIPAGASNRQVLHYSQSVNTNNFRQYDYGPVTNLIEYGTLTPPEYALEKITAPVGLFYSQNDWIADVTDVERLHSRLSNVVKYHKVPYLKFTHLDFLYAIDVKSLIYDDLINFIDNGYILTMHRIPHGKVPDSTKRPVVFLFHGLMCSSADFVVIGPERALAYQLVDRGYDVWMGNARGNTYSRNHETLDPDSAEFWDFSWHEIGIYDLKAMLDYVLSNTGSEKLHYIGHSQGSTTIFVMLSILTDYNNYFYSVSALSPLAYMYHSKSPVMRAIALSELPVEVMSSILGYNEFLPSDEFTQTTAGILCMNDQPLQEVCANILFLLAGYDSEQLNRTELPAILANTPAGASTKQILHYSQSVYSNNFRQYDYGPVTNLIEYGTLTPPDYALDQITAPVGLFYSQNDWVADVKDVEQLHSRLLNVVKYYNVPFPKFNHLDFTYAIDVIPLLAQSVRRTSLRDKTLTTKKDAVEETRLRLQAQE</sequence>
<evidence type="ECO:0000256" key="5">
    <source>
        <dbReference type="ARBA" id="ARBA00023098"/>
    </source>
</evidence>
<name>A0A1B0GMJ2_PHLPP</name>
<dbReference type="Proteomes" id="UP000092462">
    <property type="component" value="Unassembled WGS sequence"/>
</dbReference>
<proteinExistence type="inferred from homology"/>
<dbReference type="EnsemblMetazoa" id="PPAI002377-RA">
    <property type="protein sequence ID" value="PPAI002377-PA"/>
    <property type="gene ID" value="PPAI002377"/>
</dbReference>
<dbReference type="VEuPathDB" id="VectorBase:PPAI002377"/>
<keyword evidence="3" id="KW-0378">Hydrolase</keyword>
<evidence type="ECO:0000256" key="4">
    <source>
        <dbReference type="ARBA" id="ARBA00022963"/>
    </source>
</evidence>
<dbReference type="Gene3D" id="3.40.50.1820">
    <property type="entry name" value="alpha/beta hydrolase"/>
    <property type="match status" value="2"/>
</dbReference>
<dbReference type="InterPro" id="IPR029058">
    <property type="entry name" value="AB_hydrolase_fold"/>
</dbReference>
<evidence type="ECO:0000313" key="9">
    <source>
        <dbReference type="EnsemblMetazoa" id="PPAI002377-PA"/>
    </source>
</evidence>
<dbReference type="InterPro" id="IPR006693">
    <property type="entry name" value="AB_hydrolase_lipase"/>
</dbReference>
<keyword evidence="6" id="KW-0325">Glycoprotein</keyword>
<keyword evidence="4" id="KW-0442">Lipid degradation</keyword>
<dbReference type="EMBL" id="AJVK01024587">
    <property type="status" value="NOT_ANNOTATED_CDS"/>
    <property type="molecule type" value="Genomic_DNA"/>
</dbReference>
<organism evidence="9 10">
    <name type="scientific">Phlebotomus papatasi</name>
    <name type="common">Sandfly</name>
    <dbReference type="NCBI Taxonomy" id="29031"/>
    <lineage>
        <taxon>Eukaryota</taxon>
        <taxon>Metazoa</taxon>
        <taxon>Ecdysozoa</taxon>
        <taxon>Arthropoda</taxon>
        <taxon>Hexapoda</taxon>
        <taxon>Insecta</taxon>
        <taxon>Pterygota</taxon>
        <taxon>Neoptera</taxon>
        <taxon>Endopterygota</taxon>
        <taxon>Diptera</taxon>
        <taxon>Nematocera</taxon>
        <taxon>Psychodoidea</taxon>
        <taxon>Psychodidae</taxon>
        <taxon>Phlebotomus</taxon>
        <taxon>Phlebotomus</taxon>
    </lineage>
</organism>
<dbReference type="VEuPathDB" id="VectorBase:PPAPM1_006322"/>
<dbReference type="SUPFAM" id="SSF53474">
    <property type="entry name" value="alpha/beta-Hydrolases"/>
    <property type="match status" value="2"/>
</dbReference>
<evidence type="ECO:0000256" key="6">
    <source>
        <dbReference type="ARBA" id="ARBA00023180"/>
    </source>
</evidence>
<dbReference type="GO" id="GO:0016787">
    <property type="term" value="F:hydrolase activity"/>
    <property type="evidence" value="ECO:0007669"/>
    <property type="project" value="UniProtKB-KW"/>
</dbReference>
<feature type="domain" description="Partial AB-hydrolase lipase" evidence="8">
    <location>
        <begin position="2"/>
        <end position="58"/>
    </location>
</feature>